<evidence type="ECO:0000256" key="13">
    <source>
        <dbReference type="ARBA" id="ARBA00026070"/>
    </source>
</evidence>
<dbReference type="GO" id="GO:0030163">
    <property type="term" value="P:protein catabolic process"/>
    <property type="evidence" value="ECO:0007669"/>
    <property type="project" value="InterPro"/>
</dbReference>
<keyword evidence="8" id="KW-0378">Hydrolase</keyword>
<evidence type="ECO:0000256" key="12">
    <source>
        <dbReference type="ARBA" id="ARBA00023136"/>
    </source>
</evidence>
<keyword evidence="9" id="KW-0720">Serine protease</keyword>
<evidence type="ECO:0000259" key="15">
    <source>
        <dbReference type="PROSITE" id="PS51786"/>
    </source>
</evidence>
<dbReference type="PRINTS" id="PR00830">
    <property type="entry name" value="ENDOLAPTASE"/>
</dbReference>
<comment type="caution">
    <text evidence="16">The sequence shown here is derived from an EMBL/GenBank/DDBJ whole genome shotgun (WGS) entry which is preliminary data.</text>
</comment>
<keyword evidence="4" id="KW-1003">Cell membrane</keyword>
<evidence type="ECO:0000256" key="3">
    <source>
        <dbReference type="ARBA" id="ARBA00022016"/>
    </source>
</evidence>
<dbReference type="PANTHER" id="PTHR10046">
    <property type="entry name" value="ATP DEPENDENT LON PROTEASE FAMILY MEMBER"/>
    <property type="match status" value="1"/>
</dbReference>
<gene>
    <name evidence="16" type="ORF">B2A_09379</name>
</gene>
<dbReference type="InterPro" id="IPR027065">
    <property type="entry name" value="Lon_Prtase"/>
</dbReference>
<comment type="subcellular location">
    <subcellularLocation>
        <location evidence="1">Cell membrane</location>
        <topology evidence="1">Multi-pass membrane protein</topology>
    </subcellularLocation>
</comment>
<dbReference type="SUPFAM" id="SSF54211">
    <property type="entry name" value="Ribosomal protein S5 domain 2-like"/>
    <property type="match status" value="1"/>
</dbReference>
<dbReference type="SUPFAM" id="SSF52540">
    <property type="entry name" value="P-loop containing nucleoside triphosphate hydrolases"/>
    <property type="match status" value="1"/>
</dbReference>
<protein>
    <recommendedName>
        <fullName evidence="3">Archaeal Lon protease</fullName>
    </recommendedName>
</protein>
<dbReference type="NCBIfam" id="TIGR00764">
    <property type="entry name" value="lon_rel"/>
    <property type="match status" value="1"/>
</dbReference>
<keyword evidence="5 16" id="KW-0645">Protease</keyword>
<evidence type="ECO:0000313" key="16">
    <source>
        <dbReference type="EMBL" id="EQD44954.1"/>
    </source>
</evidence>
<dbReference type="GO" id="GO:0004176">
    <property type="term" value="F:ATP-dependent peptidase activity"/>
    <property type="evidence" value="ECO:0007669"/>
    <property type="project" value="InterPro"/>
</dbReference>
<dbReference type="GO" id="GO:0005886">
    <property type="term" value="C:plasma membrane"/>
    <property type="evidence" value="ECO:0007669"/>
    <property type="project" value="UniProtKB-SubCell"/>
</dbReference>
<dbReference type="PROSITE" id="PS51786">
    <property type="entry name" value="LON_PROTEOLYTIC"/>
    <property type="match status" value="1"/>
</dbReference>
<proteinExistence type="inferred from homology"/>
<comment type="subunit">
    <text evidence="13">Homohexamer. Organized in a ring with a central cavity.</text>
</comment>
<evidence type="ECO:0000256" key="9">
    <source>
        <dbReference type="ARBA" id="ARBA00022825"/>
    </source>
</evidence>
<dbReference type="InterPro" id="IPR020568">
    <property type="entry name" value="Ribosomal_Su5_D2-typ_SF"/>
</dbReference>
<accession>T1AW56</accession>
<dbReference type="Pfam" id="PF05362">
    <property type="entry name" value="Lon_C"/>
    <property type="match status" value="1"/>
</dbReference>
<organism evidence="16">
    <name type="scientific">mine drainage metagenome</name>
    <dbReference type="NCBI Taxonomy" id="410659"/>
    <lineage>
        <taxon>unclassified sequences</taxon>
        <taxon>metagenomes</taxon>
        <taxon>ecological metagenomes</taxon>
    </lineage>
</organism>
<evidence type="ECO:0000256" key="11">
    <source>
        <dbReference type="ARBA" id="ARBA00022989"/>
    </source>
</evidence>
<dbReference type="InterPro" id="IPR008269">
    <property type="entry name" value="Lon_proteolytic"/>
</dbReference>
<dbReference type="EMBL" id="AUZZ01006773">
    <property type="protein sequence ID" value="EQD44954.1"/>
    <property type="molecule type" value="Genomic_DNA"/>
</dbReference>
<evidence type="ECO:0000256" key="4">
    <source>
        <dbReference type="ARBA" id="ARBA00022475"/>
    </source>
</evidence>
<keyword evidence="6 14" id="KW-0812">Transmembrane</keyword>
<dbReference type="Pfam" id="PF20436">
    <property type="entry name" value="LonB_AAA-LID"/>
    <property type="match status" value="1"/>
</dbReference>
<dbReference type="SMART" id="SM00382">
    <property type="entry name" value="AAA"/>
    <property type="match status" value="1"/>
</dbReference>
<dbReference type="InterPro" id="IPR027417">
    <property type="entry name" value="P-loop_NTPase"/>
</dbReference>
<dbReference type="CDD" id="cd00009">
    <property type="entry name" value="AAA"/>
    <property type="match status" value="1"/>
</dbReference>
<keyword evidence="10" id="KW-0067">ATP-binding</keyword>
<evidence type="ECO:0000256" key="14">
    <source>
        <dbReference type="SAM" id="Phobius"/>
    </source>
</evidence>
<dbReference type="InterPro" id="IPR004663">
    <property type="entry name" value="Lon_arc"/>
</dbReference>
<evidence type="ECO:0000256" key="1">
    <source>
        <dbReference type="ARBA" id="ARBA00004651"/>
    </source>
</evidence>
<dbReference type="InterPro" id="IPR002078">
    <property type="entry name" value="Sigma_54_int"/>
</dbReference>
<dbReference type="Pfam" id="PF01078">
    <property type="entry name" value="Mg_chelatase"/>
    <property type="match status" value="1"/>
</dbReference>
<dbReference type="InterPro" id="IPR014721">
    <property type="entry name" value="Ribsml_uS5_D2-typ_fold_subgr"/>
</dbReference>
<evidence type="ECO:0000256" key="7">
    <source>
        <dbReference type="ARBA" id="ARBA00022741"/>
    </source>
</evidence>
<keyword evidence="11 14" id="KW-1133">Transmembrane helix</keyword>
<dbReference type="GO" id="GO:0004252">
    <property type="term" value="F:serine-type endopeptidase activity"/>
    <property type="evidence" value="ECO:0007669"/>
    <property type="project" value="InterPro"/>
</dbReference>
<evidence type="ECO:0000256" key="10">
    <source>
        <dbReference type="ARBA" id="ARBA00022840"/>
    </source>
</evidence>
<dbReference type="InterPro" id="IPR046843">
    <property type="entry name" value="LonB_AAA-LID"/>
</dbReference>
<dbReference type="GO" id="GO:0006355">
    <property type="term" value="P:regulation of DNA-templated transcription"/>
    <property type="evidence" value="ECO:0007669"/>
    <property type="project" value="InterPro"/>
</dbReference>
<keyword evidence="12 14" id="KW-0472">Membrane</keyword>
<sequence length="578" mass="62032">MPGFKTTENVKVPDKLVDQVIGQKNAVDIIVKAAKQRRNVLLIGEPGIGKTMLAQAMAELLPITDLEDVMVYRNVNDENKPVVKAVKTYPDSNADRGAPGQGRLILQNERMKARLSMSRAGSVITPIVLVLVIILFGLSISGIFSGNEIIVLAALILGVMIFGSMAIFTTGLTRRVGIPGMSDMSEPKLIVDNTGMTHAPFIDATSSKAGALFGDVRHDPLQSGGLGTPAHLRVEGGAIHKANKGVLFIDEISSLEPRAQQELLTAMQERKYPITGQSEMSSGALVKTEPVPCDFILVAAGNLQDIKNMHPALRSRIRGYGYEVYMDSTMEDNKANETSLVQFIAQEIKKDGKIPHFDGSAVNEIIEEARRRSGRKGRLTLILRDLGGLIRAAGDIAVEKNHKLVTAADVVAARRLANPIEAQVVTQEIEYRKAYRVFETHGFKVGKVNGLAVIGNSTMSAGIVVPIVAEVTPASSRSEGKFIPTGKLGKIATEAVKNVSAIIKKHMGRDIANYDMHVQFLQTYEGIEGDSASISVAISIISAMENIPIDQSVAMTGSLSVRGDVLPVGGITSKVEAA</sequence>
<dbReference type="InterPro" id="IPR003593">
    <property type="entry name" value="AAA+_ATPase"/>
</dbReference>
<dbReference type="GO" id="GO:0005524">
    <property type="term" value="F:ATP binding"/>
    <property type="evidence" value="ECO:0007669"/>
    <property type="project" value="UniProtKB-KW"/>
</dbReference>
<feature type="transmembrane region" description="Helical" evidence="14">
    <location>
        <begin position="149"/>
        <end position="172"/>
    </location>
</feature>
<dbReference type="Gene3D" id="3.30.230.10">
    <property type="match status" value="1"/>
</dbReference>
<feature type="transmembrane region" description="Helical" evidence="14">
    <location>
        <begin position="120"/>
        <end position="143"/>
    </location>
</feature>
<dbReference type="AlphaFoldDB" id="T1AW56"/>
<reference evidence="16" key="1">
    <citation type="submission" date="2013-08" db="EMBL/GenBank/DDBJ databases">
        <authorList>
            <person name="Mendez C."/>
            <person name="Richter M."/>
            <person name="Ferrer M."/>
            <person name="Sanchez J."/>
        </authorList>
    </citation>
    <scope>NUCLEOTIDE SEQUENCE</scope>
</reference>
<dbReference type="Gene3D" id="3.40.50.300">
    <property type="entry name" value="P-loop containing nucleotide triphosphate hydrolases"/>
    <property type="match status" value="2"/>
</dbReference>
<evidence type="ECO:0000256" key="8">
    <source>
        <dbReference type="ARBA" id="ARBA00022801"/>
    </source>
</evidence>
<evidence type="ECO:0000256" key="5">
    <source>
        <dbReference type="ARBA" id="ARBA00022670"/>
    </source>
</evidence>
<dbReference type="InterPro" id="IPR000523">
    <property type="entry name" value="Mg_chelatse_chII-like_cat_dom"/>
</dbReference>
<keyword evidence="7" id="KW-0547">Nucleotide-binding</keyword>
<dbReference type="Gene3D" id="1.10.8.60">
    <property type="match status" value="1"/>
</dbReference>
<reference evidence="16" key="2">
    <citation type="journal article" date="2014" name="ISME J.">
        <title>Microbial stratification in low pH oxic and suboxic macroscopic growths along an acid mine drainage.</title>
        <authorList>
            <person name="Mendez-Garcia C."/>
            <person name="Mesa V."/>
            <person name="Sprenger R.R."/>
            <person name="Richter M."/>
            <person name="Diez M.S."/>
            <person name="Solano J."/>
            <person name="Bargiela R."/>
            <person name="Golyshina O.V."/>
            <person name="Manteca A."/>
            <person name="Ramos J.L."/>
            <person name="Gallego J.R."/>
            <person name="Llorente I."/>
            <person name="Martins Dos Santos V.A."/>
            <person name="Jensen O.N."/>
            <person name="Pelaez A.I."/>
            <person name="Sanchez J."/>
            <person name="Ferrer M."/>
        </authorList>
    </citation>
    <scope>NUCLEOTIDE SEQUENCE</scope>
</reference>
<evidence type="ECO:0000256" key="6">
    <source>
        <dbReference type="ARBA" id="ARBA00022692"/>
    </source>
</evidence>
<dbReference type="Pfam" id="PF00158">
    <property type="entry name" value="Sigma54_activat"/>
    <property type="match status" value="1"/>
</dbReference>
<evidence type="ECO:0000256" key="2">
    <source>
        <dbReference type="ARBA" id="ARBA00009579"/>
    </source>
</evidence>
<dbReference type="GO" id="GO:0006508">
    <property type="term" value="P:proteolysis"/>
    <property type="evidence" value="ECO:0007669"/>
    <property type="project" value="UniProtKB-KW"/>
</dbReference>
<name>T1AW56_9ZZZZ</name>
<feature type="non-terminal residue" evidence="16">
    <location>
        <position position="578"/>
    </location>
</feature>
<feature type="domain" description="Lon proteolytic" evidence="15">
    <location>
        <begin position="442"/>
        <end position="578"/>
    </location>
</feature>
<comment type="similarity">
    <text evidence="2">Belongs to the peptidase S16 family. Archaeal LonB subfamily.</text>
</comment>